<feature type="compositionally biased region" description="Low complexity" evidence="1">
    <location>
        <begin position="299"/>
        <end position="314"/>
    </location>
</feature>
<feature type="region of interest" description="Disordered" evidence="1">
    <location>
        <begin position="55"/>
        <end position="78"/>
    </location>
</feature>
<feature type="compositionally biased region" description="Low complexity" evidence="1">
    <location>
        <begin position="208"/>
        <end position="217"/>
    </location>
</feature>
<keyword evidence="3" id="KW-1185">Reference proteome</keyword>
<sequence length="417" mass="45759">MTRYDHWANAILHTLGDIEPYSHERDVYDRLATQPYIHPAEEELSFNRYAPISSERETDFTKHPPPPTPPCEPWRARPVYQSANDPDVHRIFHELDVLTLRRLPHHRPLCSDAAFALAALRVFDYPKDNTFSFFWGAARRCATAALVQRVLNSEHLILPVNWKGEAAALAALTAREEEAARRVARLKRKAAGGDNAHEALQKVRRVTRAQAARQTAQPIEDASTPPSPPSSSHSTPAPTDAAERTRKPRRPPPAPAPVAPHRVSARQREHRTHVPAQQQSPTASVPARTRARSEESSESNETVVASTSSAASRAASITSADTIVVDVEISVRCTDMDRKGKGRLIVPAREEENVAPMASEPASTGMVTRSRTKTGPGGADKEIRGTPYPATTVAQVAAGRGPGKTHRTATGKRKSRR</sequence>
<evidence type="ECO:0000313" key="2">
    <source>
        <dbReference type="EMBL" id="KAJ7217923.1"/>
    </source>
</evidence>
<comment type="caution">
    <text evidence="2">The sequence shown here is derived from an EMBL/GenBank/DDBJ whole genome shotgun (WGS) entry which is preliminary data.</text>
</comment>
<feature type="region of interest" description="Disordered" evidence="1">
    <location>
        <begin position="350"/>
        <end position="417"/>
    </location>
</feature>
<gene>
    <name evidence="2" type="ORF">GGX14DRAFT_438910</name>
</gene>
<dbReference type="EMBL" id="JARJCW010000013">
    <property type="protein sequence ID" value="KAJ7217923.1"/>
    <property type="molecule type" value="Genomic_DNA"/>
</dbReference>
<feature type="compositionally biased region" description="Low complexity" evidence="1">
    <location>
        <begin position="230"/>
        <end position="240"/>
    </location>
</feature>
<feature type="compositionally biased region" description="Basic residues" evidence="1">
    <location>
        <begin position="403"/>
        <end position="417"/>
    </location>
</feature>
<evidence type="ECO:0000313" key="3">
    <source>
        <dbReference type="Proteomes" id="UP001219525"/>
    </source>
</evidence>
<reference evidence="2" key="1">
    <citation type="submission" date="2023-03" db="EMBL/GenBank/DDBJ databases">
        <title>Massive genome expansion in bonnet fungi (Mycena s.s.) driven by repeated elements and novel gene families across ecological guilds.</title>
        <authorList>
            <consortium name="Lawrence Berkeley National Laboratory"/>
            <person name="Harder C.B."/>
            <person name="Miyauchi S."/>
            <person name="Viragh M."/>
            <person name="Kuo A."/>
            <person name="Thoen E."/>
            <person name="Andreopoulos B."/>
            <person name="Lu D."/>
            <person name="Skrede I."/>
            <person name="Drula E."/>
            <person name="Henrissat B."/>
            <person name="Morin E."/>
            <person name="Kohler A."/>
            <person name="Barry K."/>
            <person name="LaButti K."/>
            <person name="Morin E."/>
            <person name="Salamov A."/>
            <person name="Lipzen A."/>
            <person name="Mereny Z."/>
            <person name="Hegedus B."/>
            <person name="Baldrian P."/>
            <person name="Stursova M."/>
            <person name="Weitz H."/>
            <person name="Taylor A."/>
            <person name="Grigoriev I.V."/>
            <person name="Nagy L.G."/>
            <person name="Martin F."/>
            <person name="Kauserud H."/>
        </authorList>
    </citation>
    <scope>NUCLEOTIDE SEQUENCE</scope>
    <source>
        <strain evidence="2">9144</strain>
    </source>
</reference>
<accession>A0AAD6VRY4</accession>
<dbReference type="Proteomes" id="UP001219525">
    <property type="component" value="Unassembled WGS sequence"/>
</dbReference>
<organism evidence="2 3">
    <name type="scientific">Mycena pura</name>
    <dbReference type="NCBI Taxonomy" id="153505"/>
    <lineage>
        <taxon>Eukaryota</taxon>
        <taxon>Fungi</taxon>
        <taxon>Dikarya</taxon>
        <taxon>Basidiomycota</taxon>
        <taxon>Agaricomycotina</taxon>
        <taxon>Agaricomycetes</taxon>
        <taxon>Agaricomycetidae</taxon>
        <taxon>Agaricales</taxon>
        <taxon>Marasmiineae</taxon>
        <taxon>Mycenaceae</taxon>
        <taxon>Mycena</taxon>
    </lineage>
</organism>
<proteinExistence type="predicted"/>
<protein>
    <submittedName>
        <fullName evidence="2">Uncharacterized protein</fullName>
    </submittedName>
</protein>
<evidence type="ECO:0000256" key="1">
    <source>
        <dbReference type="SAM" id="MobiDB-lite"/>
    </source>
</evidence>
<dbReference type="AlphaFoldDB" id="A0AAD6VRY4"/>
<feature type="region of interest" description="Disordered" evidence="1">
    <location>
        <begin position="206"/>
        <end position="314"/>
    </location>
</feature>
<feature type="compositionally biased region" description="Basic residues" evidence="1">
    <location>
        <begin position="263"/>
        <end position="273"/>
    </location>
</feature>
<feature type="compositionally biased region" description="Pro residues" evidence="1">
    <location>
        <begin position="63"/>
        <end position="72"/>
    </location>
</feature>
<name>A0AAD6VRY4_9AGAR</name>